<dbReference type="AlphaFoldDB" id="A0A964E3K9"/>
<dbReference type="InterPro" id="IPR005511">
    <property type="entry name" value="SMP-30"/>
</dbReference>
<proteinExistence type="predicted"/>
<feature type="active site" description="Proton donor/acceptor" evidence="2">
    <location>
        <position position="231"/>
    </location>
</feature>
<evidence type="ECO:0000256" key="3">
    <source>
        <dbReference type="PIRSR" id="PIRSR605511-2"/>
    </source>
</evidence>
<reference evidence="5 6" key="1">
    <citation type="journal article" date="2021" name="Microorganisms">
        <title>Acidisoma silvae sp. nov. and Acidisomacellulosilytica sp. nov., Two Acidophilic Bacteria Isolated from Decaying Wood, Hydrolyzing Cellulose and Producing Poly-3-hydroxybutyrate.</title>
        <authorList>
            <person name="Mieszkin S."/>
            <person name="Pouder E."/>
            <person name="Uroz S."/>
            <person name="Simon-Colin C."/>
            <person name="Alain K."/>
        </authorList>
    </citation>
    <scope>NUCLEOTIDE SEQUENCE [LARGE SCALE GENOMIC DNA]</scope>
    <source>
        <strain evidence="5 6">HW T5.17</strain>
    </source>
</reference>
<dbReference type="SUPFAM" id="SSF63829">
    <property type="entry name" value="Calcium-dependent phosphotriesterase"/>
    <property type="match status" value="1"/>
</dbReference>
<organism evidence="5 6">
    <name type="scientific">Acidisoma cellulosilyticum</name>
    <dbReference type="NCBI Taxonomy" id="2802395"/>
    <lineage>
        <taxon>Bacteria</taxon>
        <taxon>Pseudomonadati</taxon>
        <taxon>Pseudomonadota</taxon>
        <taxon>Alphaproteobacteria</taxon>
        <taxon>Acetobacterales</taxon>
        <taxon>Acidocellaceae</taxon>
        <taxon>Acidisoma</taxon>
    </lineage>
</organism>
<evidence type="ECO:0000256" key="1">
    <source>
        <dbReference type="ARBA" id="ARBA00022801"/>
    </source>
</evidence>
<dbReference type="PANTHER" id="PTHR47572">
    <property type="entry name" value="LIPOPROTEIN-RELATED"/>
    <property type="match status" value="1"/>
</dbReference>
<evidence type="ECO:0000313" key="6">
    <source>
        <dbReference type="Proteomes" id="UP000721844"/>
    </source>
</evidence>
<name>A0A964E3K9_9PROT</name>
<evidence type="ECO:0000313" key="5">
    <source>
        <dbReference type="EMBL" id="MCB8880053.1"/>
    </source>
</evidence>
<dbReference type="GO" id="GO:0046872">
    <property type="term" value="F:metal ion binding"/>
    <property type="evidence" value="ECO:0007669"/>
    <property type="project" value="UniProtKB-KW"/>
</dbReference>
<dbReference type="Gene3D" id="2.120.10.30">
    <property type="entry name" value="TolB, C-terminal domain"/>
    <property type="match status" value="1"/>
</dbReference>
<feature type="binding site" evidence="3">
    <location>
        <position position="176"/>
    </location>
    <ligand>
        <name>a divalent metal cation</name>
        <dbReference type="ChEBI" id="CHEBI:60240"/>
    </ligand>
</feature>
<dbReference type="EMBL" id="JAESVA010000002">
    <property type="protein sequence ID" value="MCB8880053.1"/>
    <property type="molecule type" value="Genomic_DNA"/>
</dbReference>
<comment type="cofactor">
    <cofactor evidence="3">
        <name>Zn(2+)</name>
        <dbReference type="ChEBI" id="CHEBI:29105"/>
    </cofactor>
    <text evidence="3">Binds 1 divalent metal cation per subunit.</text>
</comment>
<dbReference type="InterPro" id="IPR011042">
    <property type="entry name" value="6-blade_b-propeller_TolB-like"/>
</dbReference>
<dbReference type="InterPro" id="IPR013658">
    <property type="entry name" value="SGL"/>
</dbReference>
<sequence>MTYEILDPRFKQLIIGHARLEKLHTGMRWAEGPVYVPAAKSLLWSDIPNNRLMRFDETDSSVSIFESPCGNQNGHTLDLQGRVIACEHSGRRVSRLEHDGRWTNLVDRFQGKRLNSPNDVVVKRDGSIWFTDPTYGIDSEYEGDAAESEIGSADVYRLDPETGEMTMVVNDLLRPNGLAFSPEEDLLYVVDTGVTHDPSCTPKIVAYTVAADGRSVSRKGIFSTMEAGLYDGFRVDRAGNIWTSAGDAVAIYAADGTMIGRIPVGETVANVTFGGAKRNRLYITAQTSLYSIYVNAHPYGW</sequence>
<comment type="caution">
    <text evidence="5">The sequence shown here is derived from an EMBL/GenBank/DDBJ whole genome shotgun (WGS) entry which is preliminary data.</text>
</comment>
<dbReference type="RefSeq" id="WP_227306661.1">
    <property type="nucleotide sequence ID" value="NZ_JAESVA010000002.1"/>
</dbReference>
<feature type="binding site" evidence="3">
    <location>
        <position position="231"/>
    </location>
    <ligand>
        <name>a divalent metal cation</name>
        <dbReference type="ChEBI" id="CHEBI:60240"/>
    </ligand>
</feature>
<protein>
    <submittedName>
        <fullName evidence="5">SMP-30/gluconolactonase/LRE family protein</fullName>
    </submittedName>
</protein>
<evidence type="ECO:0000256" key="2">
    <source>
        <dbReference type="PIRSR" id="PIRSR605511-1"/>
    </source>
</evidence>
<keyword evidence="6" id="KW-1185">Reference proteome</keyword>
<keyword evidence="1" id="KW-0378">Hydrolase</keyword>
<keyword evidence="3" id="KW-0862">Zinc</keyword>
<accession>A0A964E3K9</accession>
<dbReference type="InterPro" id="IPR051262">
    <property type="entry name" value="SMP-30/CGR1_Lactonase"/>
</dbReference>
<gene>
    <name evidence="5" type="ORF">ACELLULO517_07390</name>
</gene>
<dbReference type="PANTHER" id="PTHR47572:SF4">
    <property type="entry name" value="LACTONASE DRP35"/>
    <property type="match status" value="1"/>
</dbReference>
<feature type="binding site" evidence="3">
    <location>
        <position position="118"/>
    </location>
    <ligand>
        <name>substrate</name>
    </ligand>
</feature>
<keyword evidence="3" id="KW-0479">Metal-binding</keyword>
<dbReference type="Pfam" id="PF08450">
    <property type="entry name" value="SGL"/>
    <property type="match status" value="1"/>
</dbReference>
<feature type="binding site" evidence="3">
    <location>
        <position position="142"/>
    </location>
    <ligand>
        <name>substrate</name>
    </ligand>
</feature>
<feature type="domain" description="SMP-30/Gluconolactonase/LRE-like region" evidence="4">
    <location>
        <begin position="29"/>
        <end position="285"/>
    </location>
</feature>
<feature type="binding site" evidence="3">
    <location>
        <position position="31"/>
    </location>
    <ligand>
        <name>a divalent metal cation</name>
        <dbReference type="ChEBI" id="CHEBI:60240"/>
    </ligand>
</feature>
<dbReference type="Proteomes" id="UP000721844">
    <property type="component" value="Unassembled WGS sequence"/>
</dbReference>
<dbReference type="GO" id="GO:0016787">
    <property type="term" value="F:hydrolase activity"/>
    <property type="evidence" value="ECO:0007669"/>
    <property type="project" value="UniProtKB-KW"/>
</dbReference>
<dbReference type="PRINTS" id="PR01790">
    <property type="entry name" value="SMP30FAMILY"/>
</dbReference>
<evidence type="ECO:0000259" key="4">
    <source>
        <dbReference type="Pfam" id="PF08450"/>
    </source>
</evidence>